<comment type="caution">
    <text evidence="2">The sequence shown here is derived from an EMBL/GenBank/DDBJ whole genome shotgun (WGS) entry which is preliminary data.</text>
</comment>
<dbReference type="InterPro" id="IPR001173">
    <property type="entry name" value="Glyco_trans_2-like"/>
</dbReference>
<dbReference type="PANTHER" id="PTHR43685:SF2">
    <property type="entry name" value="GLYCOSYLTRANSFERASE 2-LIKE DOMAIN-CONTAINING PROTEIN"/>
    <property type="match status" value="1"/>
</dbReference>
<proteinExistence type="predicted"/>
<dbReference type="InterPro" id="IPR029044">
    <property type="entry name" value="Nucleotide-diphossugar_trans"/>
</dbReference>
<dbReference type="Gene3D" id="3.90.550.10">
    <property type="entry name" value="Spore Coat Polysaccharide Biosynthesis Protein SpsA, Chain A"/>
    <property type="match status" value="1"/>
</dbReference>
<keyword evidence="3" id="KW-1185">Reference proteome</keyword>
<sequence length="321" mass="36022">MNHEPVETTTNTFLPKVSVVIPIYNGEPDLPELLCCLSAQTYPKHQVEYLLVDNNSGDRTFALLQQGSENTQITIRPKSENHIQSSYAARNVGIRAATGEILAFTDADCRPEPEWLNALIAPFVNQDIVLVAGEILALPGKTLLEQHAERQETLSQKHTLAHPFCPYGQTANLAIRRQALQQVGLFRPYLTSGGDADMCWRILQQKIGRLEFAPNAIVKHRHRATLKELESQWRRYGRSNRYLHELHGVDLMRDITLSESFYLLGRWLLKELPKDSVKALAGKGSLVDLVSTPIGLYTARARAAGQTEAKLPENAKIIERL</sequence>
<feature type="domain" description="Glycosyltransferase 2-like" evidence="1">
    <location>
        <begin position="18"/>
        <end position="159"/>
    </location>
</feature>
<name>A0ABX1M509_9CYAN</name>
<dbReference type="InterPro" id="IPR050834">
    <property type="entry name" value="Glycosyltransf_2"/>
</dbReference>
<organism evidence="2 3">
    <name type="scientific">Brasilonema octagenarum UFV-OR1</name>
    <dbReference type="NCBI Taxonomy" id="417115"/>
    <lineage>
        <taxon>Bacteria</taxon>
        <taxon>Bacillati</taxon>
        <taxon>Cyanobacteriota</taxon>
        <taxon>Cyanophyceae</taxon>
        <taxon>Nostocales</taxon>
        <taxon>Scytonemataceae</taxon>
        <taxon>Brasilonema</taxon>
        <taxon>Octagenarum group</taxon>
    </lineage>
</organism>
<evidence type="ECO:0000313" key="2">
    <source>
        <dbReference type="EMBL" id="NMF63620.1"/>
    </source>
</evidence>
<dbReference type="RefSeq" id="WP_169265208.1">
    <property type="nucleotide sequence ID" value="NZ_QMEC01000041.1"/>
</dbReference>
<dbReference type="Pfam" id="PF00535">
    <property type="entry name" value="Glycos_transf_2"/>
    <property type="match status" value="1"/>
</dbReference>
<dbReference type="PANTHER" id="PTHR43685">
    <property type="entry name" value="GLYCOSYLTRANSFERASE"/>
    <property type="match status" value="1"/>
</dbReference>
<evidence type="ECO:0000259" key="1">
    <source>
        <dbReference type="Pfam" id="PF00535"/>
    </source>
</evidence>
<evidence type="ECO:0000313" key="3">
    <source>
        <dbReference type="Proteomes" id="UP000762253"/>
    </source>
</evidence>
<reference evidence="2 3" key="1">
    <citation type="submission" date="2018-06" db="EMBL/GenBank/DDBJ databases">
        <title>Comparative genomics of Brasilonema spp. strains.</title>
        <authorList>
            <person name="Alvarenga D.O."/>
            <person name="Fiore M.F."/>
            <person name="Varani A.M."/>
        </authorList>
    </citation>
    <scope>NUCLEOTIDE SEQUENCE [LARGE SCALE GENOMIC DNA]</scope>
    <source>
        <strain evidence="2 3">UFV-OR1</strain>
    </source>
</reference>
<dbReference type="SUPFAM" id="SSF53448">
    <property type="entry name" value="Nucleotide-diphospho-sugar transferases"/>
    <property type="match status" value="1"/>
</dbReference>
<gene>
    <name evidence="2" type="ORF">DP115_12950</name>
</gene>
<protein>
    <submittedName>
        <fullName evidence="2">Glycosyltransferase</fullName>
    </submittedName>
</protein>
<accession>A0ABX1M509</accession>
<dbReference type="Proteomes" id="UP000762253">
    <property type="component" value="Unassembled WGS sequence"/>
</dbReference>
<dbReference type="EMBL" id="QMEC01000041">
    <property type="protein sequence ID" value="NMF63620.1"/>
    <property type="molecule type" value="Genomic_DNA"/>
</dbReference>